<dbReference type="OrthoDB" id="272077at2759"/>
<dbReference type="EMBL" id="KV440980">
    <property type="protein sequence ID" value="OAD74024.1"/>
    <property type="molecule type" value="Genomic_DNA"/>
</dbReference>
<dbReference type="InterPro" id="IPR006597">
    <property type="entry name" value="Sel1-like"/>
</dbReference>
<dbReference type="VEuPathDB" id="FungiDB:PHYBLDRAFT_145488"/>
<protein>
    <recommendedName>
        <fullName evidence="5">HCP-like protein</fullName>
    </recommendedName>
</protein>
<evidence type="ECO:0000313" key="4">
    <source>
        <dbReference type="Proteomes" id="UP000077315"/>
    </source>
</evidence>
<name>A0A167MUH2_PHYB8</name>
<dbReference type="SUPFAM" id="SSF81901">
    <property type="entry name" value="HCP-like"/>
    <property type="match status" value="3"/>
</dbReference>
<dbReference type="PANTHER" id="PTHR46430">
    <property type="entry name" value="PROTEIN SKT5-RELATED"/>
    <property type="match status" value="1"/>
</dbReference>
<feature type="compositionally biased region" description="Low complexity" evidence="2">
    <location>
        <begin position="1"/>
        <end position="17"/>
    </location>
</feature>
<dbReference type="SMART" id="SM00671">
    <property type="entry name" value="SEL1"/>
    <property type="match status" value="5"/>
</dbReference>
<keyword evidence="1" id="KW-0677">Repeat</keyword>
<dbReference type="Proteomes" id="UP000077315">
    <property type="component" value="Unassembled WGS sequence"/>
</dbReference>
<organism evidence="3 4">
    <name type="scientific">Phycomyces blakesleeanus (strain ATCC 8743b / DSM 1359 / FGSC 10004 / NBRC 33097 / NRRL 1555)</name>
    <dbReference type="NCBI Taxonomy" id="763407"/>
    <lineage>
        <taxon>Eukaryota</taxon>
        <taxon>Fungi</taxon>
        <taxon>Fungi incertae sedis</taxon>
        <taxon>Mucoromycota</taxon>
        <taxon>Mucoromycotina</taxon>
        <taxon>Mucoromycetes</taxon>
        <taxon>Mucorales</taxon>
        <taxon>Phycomycetaceae</taxon>
        <taxon>Phycomyces</taxon>
    </lineage>
</organism>
<evidence type="ECO:0008006" key="5">
    <source>
        <dbReference type="Google" id="ProtNLM"/>
    </source>
</evidence>
<dbReference type="Gene3D" id="1.25.40.10">
    <property type="entry name" value="Tetratricopeptide repeat domain"/>
    <property type="match status" value="2"/>
</dbReference>
<evidence type="ECO:0000256" key="1">
    <source>
        <dbReference type="ARBA" id="ARBA00022737"/>
    </source>
</evidence>
<dbReference type="InterPro" id="IPR051726">
    <property type="entry name" value="Chitin_Synth_Reg"/>
</dbReference>
<reference evidence="4" key="1">
    <citation type="submission" date="2015-06" db="EMBL/GenBank/DDBJ databases">
        <title>Expansion of signal transduction pathways in fungi by whole-genome duplication.</title>
        <authorList>
            <consortium name="DOE Joint Genome Institute"/>
            <person name="Corrochano L.M."/>
            <person name="Kuo A."/>
            <person name="Marcet-Houben M."/>
            <person name="Polaino S."/>
            <person name="Salamov A."/>
            <person name="Villalobos J.M."/>
            <person name="Alvarez M.I."/>
            <person name="Avalos J."/>
            <person name="Benito E.P."/>
            <person name="Benoit I."/>
            <person name="Burger G."/>
            <person name="Camino L.P."/>
            <person name="Canovas D."/>
            <person name="Cerda-Olmedo E."/>
            <person name="Cheng J.-F."/>
            <person name="Dominguez A."/>
            <person name="Elias M."/>
            <person name="Eslava A.P."/>
            <person name="Glaser F."/>
            <person name="Grimwood J."/>
            <person name="Gutierrez G."/>
            <person name="Heitman J."/>
            <person name="Henrissat B."/>
            <person name="Iturriaga E.A."/>
            <person name="Lang B.F."/>
            <person name="Lavin J.L."/>
            <person name="Lee S."/>
            <person name="Li W."/>
            <person name="Lindquist E."/>
            <person name="Lopez-Garcia S."/>
            <person name="Luque E.M."/>
            <person name="Marcos A.T."/>
            <person name="Martin J."/>
            <person name="McCluskey K."/>
            <person name="Medina H.R."/>
            <person name="Miralles-Duran A."/>
            <person name="Miyazaki A."/>
            <person name="Munoz-Torres E."/>
            <person name="Oguiza J.A."/>
            <person name="Ohm R."/>
            <person name="Olmedo M."/>
            <person name="Orejas M."/>
            <person name="Ortiz-Castellanos L."/>
            <person name="Pisabarro A.G."/>
            <person name="Rodriguez-Romero J."/>
            <person name="Ruiz-Herrera J."/>
            <person name="Ruiz-Vazquez R."/>
            <person name="Sanz C."/>
            <person name="Schackwitz W."/>
            <person name="Schmutz J."/>
            <person name="Shahriari M."/>
            <person name="Shelest E."/>
            <person name="Silva-Franco F."/>
            <person name="Soanes D."/>
            <person name="Syed K."/>
            <person name="Tagua V.G."/>
            <person name="Talbot N.J."/>
            <person name="Thon M."/>
            <person name="De vries R.P."/>
            <person name="Wiebenga A."/>
            <person name="Yadav J.S."/>
            <person name="Braun E.L."/>
            <person name="Baker S."/>
            <person name="Garre V."/>
            <person name="Horwitz B."/>
            <person name="Torres-Martinez S."/>
            <person name="Idnurm A."/>
            <person name="Herrera-Estrella A."/>
            <person name="Gabaldon T."/>
            <person name="Grigoriev I.V."/>
        </authorList>
    </citation>
    <scope>NUCLEOTIDE SEQUENCE [LARGE SCALE GENOMIC DNA]</scope>
    <source>
        <strain evidence="4">NRRL 1555(-)</strain>
    </source>
</reference>
<dbReference type="PANTHER" id="PTHR46430:SF2">
    <property type="entry name" value="CHITIN SYNTHASE REGULATORY FACTOR 4"/>
    <property type="match status" value="1"/>
</dbReference>
<accession>A0A167MUH2</accession>
<evidence type="ECO:0000313" key="3">
    <source>
        <dbReference type="EMBL" id="OAD74024.1"/>
    </source>
</evidence>
<dbReference type="InterPro" id="IPR011990">
    <property type="entry name" value="TPR-like_helical_dom_sf"/>
</dbReference>
<dbReference type="STRING" id="763407.A0A167MUH2"/>
<dbReference type="InParanoid" id="A0A167MUH2"/>
<dbReference type="Pfam" id="PF08238">
    <property type="entry name" value="Sel1"/>
    <property type="match status" value="6"/>
</dbReference>
<evidence type="ECO:0000256" key="2">
    <source>
        <dbReference type="SAM" id="MobiDB-lite"/>
    </source>
</evidence>
<feature type="region of interest" description="Disordered" evidence="2">
    <location>
        <begin position="1"/>
        <end position="37"/>
    </location>
</feature>
<gene>
    <name evidence="3" type="ORF">PHYBLDRAFT_145488</name>
</gene>
<dbReference type="GeneID" id="28992360"/>
<proteinExistence type="predicted"/>
<dbReference type="AlphaFoldDB" id="A0A167MUH2"/>
<feature type="region of interest" description="Disordered" evidence="2">
    <location>
        <begin position="213"/>
        <end position="234"/>
    </location>
</feature>
<dbReference type="RefSeq" id="XP_018292064.1">
    <property type="nucleotide sequence ID" value="XM_018431454.1"/>
</dbReference>
<sequence length="580" mass="65349">MRHASTSSSHNSAWHSHPMTHSESSAIPPYLPPNKAPPTPAVEHLGLFGPCGGLHYPVKDEKTLVLPIEINHVKPDTPPEEHATDTIPLYSNITQEKVFDCSMPSTHKRTSIVQGKVILSEPWARRSEEKQQRDTIRLRDPSITKMPSFNLKSRPSQLSKFSKYNRASYSLTNHPNAIELYRDMAEKTNDPQVQINYAKYLLEVAALYETYQDEPDNDNRSKSSTHAEANRRKKKLLEQEGVRWVKKLTKKNLGEAAYIQAVWIEKGEFGFKKNNSKAMQLYRVAAKDKIPEALYAVANVSEKEGRWAEALTGYQGAAKKGLVEAVYRMAKAHLLGELNQNPDIPKALELLFNCSHKATEACPEPPYLIALLLTNDHKIRVPEETILAYGGPGIAVEYFEQAASLGHLESSIKLGKIYEYGYHMAPVDYARCFGYYESAARRNSPEAMLGLSCLANQGNRGPGDNDLHGRLGRDTSGWLATTPPNEDTAFYWCQLAAKKQYPEAMFLLGWYYEAGIGVLRDYDLAQAYYQKAAKKGHEGARIRLLKTNSVTRQQHQEVTRVGRTVGEKERKGRKFGCFFM</sequence>
<keyword evidence="4" id="KW-1185">Reference proteome</keyword>